<keyword evidence="4" id="KW-0804">Transcription</keyword>
<organism evidence="7 8">
    <name type="scientific">Solihabitans fulvus</name>
    <dbReference type="NCBI Taxonomy" id="1892852"/>
    <lineage>
        <taxon>Bacteria</taxon>
        <taxon>Bacillati</taxon>
        <taxon>Actinomycetota</taxon>
        <taxon>Actinomycetes</taxon>
        <taxon>Pseudonocardiales</taxon>
        <taxon>Pseudonocardiaceae</taxon>
        <taxon>Solihabitans</taxon>
    </lineage>
</organism>
<evidence type="ECO:0000256" key="2">
    <source>
        <dbReference type="ARBA" id="ARBA00023015"/>
    </source>
</evidence>
<dbReference type="InterPro" id="IPR016032">
    <property type="entry name" value="Sig_transdc_resp-reg_C-effctor"/>
</dbReference>
<evidence type="ECO:0000313" key="7">
    <source>
        <dbReference type="EMBL" id="KAA2250749.1"/>
    </source>
</evidence>
<sequence length="880" mass="93510">MIIDAIRVGRSADDDVGSPGIAPGRHWRNGGEVLEFRVLGPVELRADGAVVPLRAPGRRALLAALLLSANRVVTVDRLVNALWGQLPPPSAVANLRSHVAVLRGLLAAACGGEERVVTRPGGYLMTVRPGELDLGVFEDLVGRGRQALRLEQHEVGARLLGEALDLWRGQPLANVTLHGAGEAEVVSLEEARLDVVEDRLRALLACGDNAAVIGAASGLVVEHPLREPLWALLMLALHRAGRQADALAAYTAVRTRLAEELGLDPGQELRRLQHEILVGDATRDPQPPPSADAVAHCDLPGDTSDFSGREAELHLLLSSVRADGKDGTAVAISAIDGMAGVGKTTLAVHLAHRLTPRYPDGQLFVDLHAHTPGRPPLAPAAALGKLLRAAGVPGDQIPEDVEDRAVLWRATLAERRALVVLDNAVDSAQVRPLLPGARGCLVLVTSRRRLAGLAGALLLSLPALPHDDAVALFEHVVCDARPAAEAAAVAEVLALCGRLPLAIRIAATRLRHRPSWTIARFAARLRGQRRRLPELHGEDSSVTAAFDLSYQHLDADQRRLFRLLGLHPGADIDLHAAAALAGLSLCHAEDLLEDLVDAHLLQQPAAGRYCLHELLRIYAADRCGGEDADADRRAALTGLLDHYLRVAEVAAALLAPGGGRPVSTAPAPAALAVADQAHAAAWLAAELANVLAAAKHAAEHGWPAHVRDLSAALARELDGHGRHEDAEALHTAAVAASRRLGDGVGEGHALHDLGVAHWRLGRHDDAGRHHRRALHAGRRAGERALEARALNGLGEAARATGQPAQALREHRRALAITHEIGDHLERSRAHTGLGHAHRDLDQHDEARDHWQQALAGYAEHGAPEAADLRRLLANPVRTGS</sequence>
<dbReference type="SUPFAM" id="SSF46894">
    <property type="entry name" value="C-terminal effector domain of the bipartite response regulators"/>
    <property type="match status" value="1"/>
</dbReference>
<dbReference type="InterPro" id="IPR001867">
    <property type="entry name" value="OmpR/PhoB-type_DNA-bd"/>
</dbReference>
<dbReference type="CDD" id="cd15831">
    <property type="entry name" value="BTAD"/>
    <property type="match status" value="1"/>
</dbReference>
<feature type="DNA-binding region" description="OmpR/PhoB-type" evidence="5">
    <location>
        <begin position="24"/>
        <end position="127"/>
    </location>
</feature>
<dbReference type="Pfam" id="PF13424">
    <property type="entry name" value="TPR_12"/>
    <property type="match status" value="2"/>
</dbReference>
<dbReference type="OrthoDB" id="7628974at2"/>
<dbReference type="Pfam" id="PF00931">
    <property type="entry name" value="NB-ARC"/>
    <property type="match status" value="1"/>
</dbReference>
<dbReference type="GO" id="GO:0043531">
    <property type="term" value="F:ADP binding"/>
    <property type="evidence" value="ECO:0007669"/>
    <property type="project" value="InterPro"/>
</dbReference>
<evidence type="ECO:0000259" key="6">
    <source>
        <dbReference type="PROSITE" id="PS51755"/>
    </source>
</evidence>
<dbReference type="InterPro" id="IPR011990">
    <property type="entry name" value="TPR-like_helical_dom_sf"/>
</dbReference>
<dbReference type="PROSITE" id="PS51755">
    <property type="entry name" value="OMPR_PHOB"/>
    <property type="match status" value="1"/>
</dbReference>
<dbReference type="Gene3D" id="1.25.40.10">
    <property type="entry name" value="Tetratricopeptide repeat domain"/>
    <property type="match status" value="2"/>
</dbReference>
<dbReference type="InterPro" id="IPR027417">
    <property type="entry name" value="P-loop_NTPase"/>
</dbReference>
<dbReference type="Pfam" id="PF03704">
    <property type="entry name" value="BTAD"/>
    <property type="match status" value="1"/>
</dbReference>
<keyword evidence="2" id="KW-0805">Transcription regulation</keyword>
<dbReference type="GO" id="GO:0000160">
    <property type="term" value="P:phosphorelay signal transduction system"/>
    <property type="evidence" value="ECO:0007669"/>
    <property type="project" value="InterPro"/>
</dbReference>
<dbReference type="SUPFAM" id="SSF52540">
    <property type="entry name" value="P-loop containing nucleoside triphosphate hydrolases"/>
    <property type="match status" value="1"/>
</dbReference>
<dbReference type="Gene3D" id="3.40.50.300">
    <property type="entry name" value="P-loop containing nucleotide triphosphate hydrolases"/>
    <property type="match status" value="1"/>
</dbReference>
<dbReference type="Gene3D" id="1.10.10.10">
    <property type="entry name" value="Winged helix-like DNA-binding domain superfamily/Winged helix DNA-binding domain"/>
    <property type="match status" value="2"/>
</dbReference>
<protein>
    <submittedName>
        <fullName evidence="7">Tetratricopeptide repeat protein</fullName>
    </submittedName>
</protein>
<name>A0A5B2WK18_9PSEU</name>
<dbReference type="SMART" id="SM00862">
    <property type="entry name" value="Trans_reg_C"/>
    <property type="match status" value="1"/>
</dbReference>
<reference evidence="7 8" key="2">
    <citation type="submission" date="2019-09" db="EMBL/GenBank/DDBJ databases">
        <authorList>
            <person name="Jin C."/>
        </authorList>
    </citation>
    <scope>NUCLEOTIDE SEQUENCE [LARGE SCALE GENOMIC DNA]</scope>
    <source>
        <strain evidence="7 8">AN110305</strain>
    </source>
</reference>
<proteinExistence type="inferred from homology"/>
<dbReference type="InterPro" id="IPR051677">
    <property type="entry name" value="AfsR-DnrI-RedD_regulator"/>
</dbReference>
<dbReference type="PANTHER" id="PTHR35807">
    <property type="entry name" value="TRANSCRIPTIONAL REGULATOR REDD-RELATED"/>
    <property type="match status" value="1"/>
</dbReference>
<keyword evidence="3 5" id="KW-0238">DNA-binding</keyword>
<keyword evidence="8" id="KW-1185">Reference proteome</keyword>
<dbReference type="Proteomes" id="UP000323454">
    <property type="component" value="Unassembled WGS sequence"/>
</dbReference>
<dbReference type="InterPro" id="IPR005158">
    <property type="entry name" value="BTAD"/>
</dbReference>
<dbReference type="GO" id="GO:0003677">
    <property type="term" value="F:DNA binding"/>
    <property type="evidence" value="ECO:0007669"/>
    <property type="project" value="UniProtKB-UniRule"/>
</dbReference>
<evidence type="ECO:0000256" key="3">
    <source>
        <dbReference type="ARBA" id="ARBA00023125"/>
    </source>
</evidence>
<dbReference type="InterPro" id="IPR019734">
    <property type="entry name" value="TPR_rpt"/>
</dbReference>
<dbReference type="InterPro" id="IPR002182">
    <property type="entry name" value="NB-ARC"/>
</dbReference>
<dbReference type="GO" id="GO:0006355">
    <property type="term" value="P:regulation of DNA-templated transcription"/>
    <property type="evidence" value="ECO:0007669"/>
    <property type="project" value="InterPro"/>
</dbReference>
<dbReference type="InterPro" id="IPR036388">
    <property type="entry name" value="WH-like_DNA-bd_sf"/>
</dbReference>
<feature type="domain" description="OmpR/PhoB-type" evidence="6">
    <location>
        <begin position="24"/>
        <end position="127"/>
    </location>
</feature>
<evidence type="ECO:0000313" key="8">
    <source>
        <dbReference type="Proteomes" id="UP000323454"/>
    </source>
</evidence>
<reference evidence="7 8" key="1">
    <citation type="submission" date="2019-09" db="EMBL/GenBank/DDBJ databases">
        <title>Goodfellowia gen. nov., a new genus of the Pseudonocardineae related to Actinoalloteichus, containing Goodfellowia coeruleoviolacea gen. nov., comb. nov. gen. nov., comb. nov.</title>
        <authorList>
            <person name="Labeda D."/>
        </authorList>
    </citation>
    <scope>NUCLEOTIDE SEQUENCE [LARGE SCALE GENOMIC DNA]</scope>
    <source>
        <strain evidence="7 8">AN110305</strain>
    </source>
</reference>
<dbReference type="SMART" id="SM01043">
    <property type="entry name" value="BTAD"/>
    <property type="match status" value="1"/>
</dbReference>
<dbReference type="SUPFAM" id="SSF48452">
    <property type="entry name" value="TPR-like"/>
    <property type="match status" value="2"/>
</dbReference>
<dbReference type="SMART" id="SM00028">
    <property type="entry name" value="TPR"/>
    <property type="match status" value="3"/>
</dbReference>
<dbReference type="AlphaFoldDB" id="A0A5B2WK18"/>
<gene>
    <name evidence="7" type="ORF">F0L68_38745</name>
</gene>
<evidence type="ECO:0000256" key="4">
    <source>
        <dbReference type="ARBA" id="ARBA00023163"/>
    </source>
</evidence>
<dbReference type="PRINTS" id="PR00364">
    <property type="entry name" value="DISEASERSIST"/>
</dbReference>
<dbReference type="PANTHER" id="PTHR35807:SF1">
    <property type="entry name" value="TRANSCRIPTIONAL REGULATOR REDD"/>
    <property type="match status" value="1"/>
</dbReference>
<comment type="similarity">
    <text evidence="1">Belongs to the AfsR/DnrI/RedD regulatory family.</text>
</comment>
<accession>A0A5B2WK18</accession>
<comment type="caution">
    <text evidence="7">The sequence shown here is derived from an EMBL/GenBank/DDBJ whole genome shotgun (WGS) entry which is preliminary data.</text>
</comment>
<dbReference type="EMBL" id="VUOB01000091">
    <property type="protein sequence ID" value="KAA2250749.1"/>
    <property type="molecule type" value="Genomic_DNA"/>
</dbReference>
<evidence type="ECO:0000256" key="5">
    <source>
        <dbReference type="PROSITE-ProRule" id="PRU01091"/>
    </source>
</evidence>
<evidence type="ECO:0000256" key="1">
    <source>
        <dbReference type="ARBA" id="ARBA00005820"/>
    </source>
</evidence>